<reference evidence="3 4" key="1">
    <citation type="journal article" date="2012" name="J. Bacteriol.">
        <title>Genome sequence of the pathogenic Herbaspirillum seropedicae strain Os34, isolated from rice roots.</title>
        <authorList>
            <person name="Ye W."/>
            <person name="Ye S."/>
            <person name="Liu J."/>
            <person name="Chang S."/>
            <person name="Chen M."/>
            <person name="Zhu B."/>
            <person name="Guo L."/>
            <person name="An Q."/>
        </authorList>
    </citation>
    <scope>NUCLEOTIDE SEQUENCE [LARGE SCALE GENOMIC DNA]</scope>
    <source>
        <strain evidence="3 4">Os34</strain>
    </source>
</reference>
<feature type="domain" description="DUF5666" evidence="2">
    <location>
        <begin position="168"/>
        <end position="198"/>
    </location>
</feature>
<keyword evidence="1" id="KW-0732">Signal</keyword>
<feature type="domain" description="DUF5666" evidence="2">
    <location>
        <begin position="39"/>
        <end position="104"/>
    </location>
</feature>
<dbReference type="RefSeq" id="WP_017453192.1">
    <property type="nucleotide sequence ID" value="NZ_CP008956.1"/>
</dbReference>
<feature type="chain" id="PRO_5026831970" description="DUF5666 domain-containing protein" evidence="1">
    <location>
        <begin position="31"/>
        <end position="209"/>
    </location>
</feature>
<dbReference type="EMBL" id="CP008956">
    <property type="protein sequence ID" value="QJP99904.1"/>
    <property type="molecule type" value="Genomic_DNA"/>
</dbReference>
<evidence type="ECO:0000313" key="3">
    <source>
        <dbReference type="EMBL" id="QJP99904.1"/>
    </source>
</evidence>
<feature type="signal peptide" evidence="1">
    <location>
        <begin position="1"/>
        <end position="30"/>
    </location>
</feature>
<dbReference type="AlphaFoldDB" id="A0A6M3ZMV3"/>
<dbReference type="InterPro" id="IPR043724">
    <property type="entry name" value="DUF5666"/>
</dbReference>
<dbReference type="Pfam" id="PF18914">
    <property type="entry name" value="DUF5666"/>
    <property type="match status" value="2"/>
</dbReference>
<gene>
    <name evidence="3" type="ORF">C798_06575</name>
</gene>
<evidence type="ECO:0000256" key="1">
    <source>
        <dbReference type="SAM" id="SignalP"/>
    </source>
</evidence>
<evidence type="ECO:0000313" key="4">
    <source>
        <dbReference type="Proteomes" id="UP000501648"/>
    </source>
</evidence>
<evidence type="ECO:0000259" key="2">
    <source>
        <dbReference type="Pfam" id="PF18914"/>
    </source>
</evidence>
<organism evidence="3 4">
    <name type="scientific">Herbaspirillum rubrisubalbicans Os34</name>
    <dbReference type="NCBI Taxonomy" id="1235827"/>
    <lineage>
        <taxon>Bacteria</taxon>
        <taxon>Pseudomonadati</taxon>
        <taxon>Pseudomonadota</taxon>
        <taxon>Betaproteobacteria</taxon>
        <taxon>Burkholderiales</taxon>
        <taxon>Oxalobacteraceae</taxon>
        <taxon>Herbaspirillum</taxon>
    </lineage>
</organism>
<accession>A0A6M3ZMV3</accession>
<name>A0A6M3ZMV3_9BURK</name>
<dbReference type="Proteomes" id="UP000501648">
    <property type="component" value="Chromosome"/>
</dbReference>
<sequence length="209" mass="21374">MMNISLSQVVRSALVPALLAGQLLSTAAMAQTPAMVGIRGAIVSVGNDQLVVKSNRGGEQSVTLDKDTRVAAISLANINDIKPGSYIGAAGIPQPDGSQKALEVHVFPPSMAGTGDGHRPFDLAPNSTMTNGTVGDVIASNGRTLTLKYKNGEKKIVVPDDVPIVSIEPGDRSLLAAGVKVVVRARKNADGSLTAASISAGKNGITPPM</sequence>
<protein>
    <recommendedName>
        <fullName evidence="2">DUF5666 domain-containing protein</fullName>
    </recommendedName>
</protein>
<proteinExistence type="predicted"/>